<organism evidence="5 6">
    <name type="scientific">Neobacillus rhizophilus</name>
    <dbReference type="NCBI Taxonomy" id="2833579"/>
    <lineage>
        <taxon>Bacteria</taxon>
        <taxon>Bacillati</taxon>
        <taxon>Bacillota</taxon>
        <taxon>Bacilli</taxon>
        <taxon>Bacillales</taxon>
        <taxon>Bacillaceae</taxon>
        <taxon>Neobacillus</taxon>
    </lineage>
</organism>
<evidence type="ECO:0000313" key="6">
    <source>
        <dbReference type="Proteomes" id="UP000679749"/>
    </source>
</evidence>
<keyword evidence="2" id="KW-0964">Secreted</keyword>
<evidence type="ECO:0000256" key="1">
    <source>
        <dbReference type="ARBA" id="ARBA00004613"/>
    </source>
</evidence>
<evidence type="ECO:0000313" key="5">
    <source>
        <dbReference type="EMBL" id="MBS4215961.1"/>
    </source>
</evidence>
<dbReference type="Pfam" id="PF07737">
    <property type="entry name" value="ATLF"/>
    <property type="match status" value="1"/>
</dbReference>
<gene>
    <name evidence="5" type="ORF">KHA99_26410</name>
</gene>
<comment type="caution">
    <text evidence="5">The sequence shown here is derived from an EMBL/GenBank/DDBJ whole genome shotgun (WGS) entry which is preliminary data.</text>
</comment>
<feature type="domain" description="ATLF-like" evidence="4">
    <location>
        <begin position="47"/>
        <end position="232"/>
    </location>
</feature>
<sequence>MRKWVMFFLIVTLSLVSVTTSKASINGMRISDFPKNSQLYESIKISPNNVNQIIILPPQPFDEKEAAKIINRVSLLPKPLLNKIYQNDITLKLFTGKLTDNPTARQLKGKIPRGYPANTTWDDVPGSGGGKVVLVKIGASDKGIGHGSINLELHEMAHSIDHIVLNNVSQTKEFKTLMENEHEKLFPGKSYFEYPEEYFAEAFAMYFYNSESKAKLKQKAPKTYKFYENLAY</sequence>
<feature type="chain" id="PRO_5037898673" evidence="3">
    <location>
        <begin position="24"/>
        <end position="232"/>
    </location>
</feature>
<keyword evidence="6" id="KW-1185">Reference proteome</keyword>
<dbReference type="AlphaFoldDB" id="A0A942U776"/>
<dbReference type="SUPFAM" id="SSF55486">
    <property type="entry name" value="Metalloproteases ('zincins'), catalytic domain"/>
    <property type="match status" value="1"/>
</dbReference>
<dbReference type="InterPro" id="IPR014781">
    <property type="entry name" value="Anthrax_toxin_lethal/edema_N/C"/>
</dbReference>
<dbReference type="Gene3D" id="3.40.390.10">
    <property type="entry name" value="Collagenase (Catalytic Domain)"/>
    <property type="match status" value="1"/>
</dbReference>
<accession>A0A942U776</accession>
<name>A0A942U776_9BACI</name>
<dbReference type="GO" id="GO:0005576">
    <property type="term" value="C:extracellular region"/>
    <property type="evidence" value="ECO:0007669"/>
    <property type="project" value="UniProtKB-SubCell"/>
</dbReference>
<protein>
    <submittedName>
        <fullName evidence="5">Toxin</fullName>
    </submittedName>
</protein>
<dbReference type="PROSITE" id="PS51995">
    <property type="entry name" value="ATLF"/>
    <property type="match status" value="1"/>
</dbReference>
<dbReference type="Proteomes" id="UP000679749">
    <property type="component" value="Unassembled WGS sequence"/>
</dbReference>
<evidence type="ECO:0000259" key="4">
    <source>
        <dbReference type="PROSITE" id="PS51995"/>
    </source>
</evidence>
<dbReference type="InterPro" id="IPR024079">
    <property type="entry name" value="MetalloPept_cat_dom_sf"/>
</dbReference>
<reference evidence="5" key="1">
    <citation type="submission" date="2021-05" db="EMBL/GenBank/DDBJ databases">
        <title>Novel Bacillus species.</title>
        <authorList>
            <person name="Liu G."/>
        </authorList>
    </citation>
    <scope>NUCLEOTIDE SEQUENCE</scope>
    <source>
        <strain evidence="5">FJAT-49825</strain>
    </source>
</reference>
<dbReference type="CDD" id="cd20183">
    <property type="entry name" value="M34_PPEP"/>
    <property type="match status" value="1"/>
</dbReference>
<evidence type="ECO:0000256" key="3">
    <source>
        <dbReference type="SAM" id="SignalP"/>
    </source>
</evidence>
<dbReference type="RefSeq" id="WP_213120458.1">
    <property type="nucleotide sequence ID" value="NZ_JAGYPF010000005.1"/>
</dbReference>
<proteinExistence type="predicted"/>
<comment type="subcellular location">
    <subcellularLocation>
        <location evidence="1">Secreted</location>
    </subcellularLocation>
</comment>
<keyword evidence="3" id="KW-0732">Signal</keyword>
<feature type="signal peptide" evidence="3">
    <location>
        <begin position="1"/>
        <end position="23"/>
    </location>
</feature>
<dbReference type="GO" id="GO:0008237">
    <property type="term" value="F:metallopeptidase activity"/>
    <property type="evidence" value="ECO:0007669"/>
    <property type="project" value="InterPro"/>
</dbReference>
<evidence type="ECO:0000256" key="2">
    <source>
        <dbReference type="ARBA" id="ARBA00022525"/>
    </source>
</evidence>
<dbReference type="EMBL" id="JAGYPF010000005">
    <property type="protein sequence ID" value="MBS4215961.1"/>
    <property type="molecule type" value="Genomic_DNA"/>
</dbReference>
<dbReference type="InterPro" id="IPR047568">
    <property type="entry name" value="ATLF-like_dom"/>
</dbReference>